<evidence type="ECO:0000259" key="3">
    <source>
        <dbReference type="Pfam" id="PF13439"/>
    </source>
</evidence>
<dbReference type="Proteomes" id="UP000518878">
    <property type="component" value="Unassembled WGS sequence"/>
</dbReference>
<keyword evidence="5" id="KW-1185">Reference proteome</keyword>
<dbReference type="GO" id="GO:0016757">
    <property type="term" value="F:glycosyltransferase activity"/>
    <property type="evidence" value="ECO:0007669"/>
    <property type="project" value="InterPro"/>
</dbReference>
<dbReference type="GO" id="GO:0009103">
    <property type="term" value="P:lipopolysaccharide biosynthetic process"/>
    <property type="evidence" value="ECO:0007669"/>
    <property type="project" value="TreeGrafter"/>
</dbReference>
<proteinExistence type="predicted"/>
<dbReference type="CDD" id="cd03801">
    <property type="entry name" value="GT4_PimA-like"/>
    <property type="match status" value="1"/>
</dbReference>
<dbReference type="PANTHER" id="PTHR46401:SF2">
    <property type="entry name" value="GLYCOSYLTRANSFERASE WBBK-RELATED"/>
    <property type="match status" value="1"/>
</dbReference>
<sequence>MHWFAHQWEFATWSLRAARIPPDVDIVHASSVLAHAFAGRGIPCVVTEHQFIRHPEFMPWRGRLQSLYHDIVLAPMVTRSLRRADRIVSVSRHVADAIEADIRRPVRVIHNWVDTQVFRPREGFVRDGDGPLRVLFVGNPSRWKGADVIPVLSSMLGDEVEVHCVGGLRRAFPSDWVRHKNIRVLQSVPPERMLEIYASVDTVLVPTRYEAFGFVALEAMSCGLPVIGFDTTGTAEVCANGETALLVPRDDIDGLAKSIRALADPDLRATMGRAGRERALSCFTEDQGVSAYLSLYGEVLGGRA</sequence>
<dbReference type="SUPFAM" id="SSF53756">
    <property type="entry name" value="UDP-Glycosyltransferase/glycogen phosphorylase"/>
    <property type="match status" value="1"/>
</dbReference>
<dbReference type="AlphaFoldDB" id="A0A7X5QWL6"/>
<keyword evidence="1 4" id="KW-0808">Transferase</keyword>
<protein>
    <submittedName>
        <fullName evidence="4">Glycosyltransferase family 4 protein</fullName>
    </submittedName>
</protein>
<evidence type="ECO:0000259" key="2">
    <source>
        <dbReference type="Pfam" id="PF00534"/>
    </source>
</evidence>
<dbReference type="PANTHER" id="PTHR46401">
    <property type="entry name" value="GLYCOSYLTRANSFERASE WBBK-RELATED"/>
    <property type="match status" value="1"/>
</dbReference>
<dbReference type="EMBL" id="JAAQTL010000002">
    <property type="protein sequence ID" value="NID16764.1"/>
    <property type="molecule type" value="Genomic_DNA"/>
</dbReference>
<organism evidence="4 5">
    <name type="scientific">Luteibacter yeojuensis</name>
    <dbReference type="NCBI Taxonomy" id="345309"/>
    <lineage>
        <taxon>Bacteria</taxon>
        <taxon>Pseudomonadati</taxon>
        <taxon>Pseudomonadota</taxon>
        <taxon>Gammaproteobacteria</taxon>
        <taxon>Lysobacterales</taxon>
        <taxon>Rhodanobacteraceae</taxon>
        <taxon>Luteibacter</taxon>
    </lineage>
</organism>
<evidence type="ECO:0000313" key="5">
    <source>
        <dbReference type="Proteomes" id="UP000518878"/>
    </source>
</evidence>
<feature type="domain" description="Glycosyl transferase family 1" evidence="2">
    <location>
        <begin position="130"/>
        <end position="278"/>
    </location>
</feature>
<feature type="domain" description="Glycosyltransferase subfamily 4-like N-terminal" evidence="3">
    <location>
        <begin position="15"/>
        <end position="116"/>
    </location>
</feature>
<dbReference type="InterPro" id="IPR001296">
    <property type="entry name" value="Glyco_trans_1"/>
</dbReference>
<evidence type="ECO:0000313" key="4">
    <source>
        <dbReference type="EMBL" id="NID16764.1"/>
    </source>
</evidence>
<comment type="caution">
    <text evidence="4">The sequence shown here is derived from an EMBL/GenBank/DDBJ whole genome shotgun (WGS) entry which is preliminary data.</text>
</comment>
<name>A0A7X5QWL6_9GAMM</name>
<reference evidence="4 5" key="1">
    <citation type="journal article" date="2006" name="Int. J. Syst. Evol. Microbiol.">
        <title>Dyella yeojuensis sp. nov., isolated from greenhouse soil in Korea.</title>
        <authorList>
            <person name="Kim B.Y."/>
            <person name="Weon H.Y."/>
            <person name="Lee K.H."/>
            <person name="Seok S.J."/>
            <person name="Kwon S.W."/>
            <person name="Go S.J."/>
            <person name="Stackebrandt E."/>
        </authorList>
    </citation>
    <scope>NUCLEOTIDE SEQUENCE [LARGE SCALE GENOMIC DNA]</scope>
    <source>
        <strain evidence="4 5">DSM 17673</strain>
    </source>
</reference>
<dbReference type="Pfam" id="PF13439">
    <property type="entry name" value="Glyco_transf_4"/>
    <property type="match status" value="1"/>
</dbReference>
<dbReference type="Gene3D" id="3.40.50.2000">
    <property type="entry name" value="Glycogen Phosphorylase B"/>
    <property type="match status" value="2"/>
</dbReference>
<dbReference type="InterPro" id="IPR028098">
    <property type="entry name" value="Glyco_trans_4-like_N"/>
</dbReference>
<dbReference type="Pfam" id="PF00534">
    <property type="entry name" value="Glycos_transf_1"/>
    <property type="match status" value="1"/>
</dbReference>
<evidence type="ECO:0000256" key="1">
    <source>
        <dbReference type="ARBA" id="ARBA00022679"/>
    </source>
</evidence>
<accession>A0A7X5QWL6</accession>
<gene>
    <name evidence="4" type="ORF">HBF32_14920</name>
</gene>